<dbReference type="Pfam" id="PF12804">
    <property type="entry name" value="NTP_transf_3"/>
    <property type="match status" value="1"/>
</dbReference>
<feature type="binding site" evidence="8">
    <location>
        <position position="101"/>
    </location>
    <ligand>
        <name>Mg(2+)</name>
        <dbReference type="ChEBI" id="CHEBI:18420"/>
    </ligand>
</feature>
<dbReference type="PANTHER" id="PTHR19136:SF81">
    <property type="entry name" value="MOLYBDENUM COFACTOR GUANYLYLTRANSFERASE"/>
    <property type="match status" value="1"/>
</dbReference>
<accession>A0ABV6YI43</accession>
<dbReference type="CDD" id="cd02503">
    <property type="entry name" value="MobA"/>
    <property type="match status" value="1"/>
</dbReference>
<name>A0ABV6YI43_UNCEI</name>
<comment type="caution">
    <text evidence="10">The sequence shown here is derived from an EMBL/GenBank/DDBJ whole genome shotgun (WGS) entry which is preliminary data.</text>
</comment>
<reference evidence="10 11" key="1">
    <citation type="submission" date="2024-09" db="EMBL/GenBank/DDBJ databases">
        <authorList>
            <person name="D'Angelo T."/>
        </authorList>
    </citation>
    <scope>NUCLEOTIDE SEQUENCE [LARGE SCALE GENOMIC DNA]</scope>
    <source>
        <strain evidence="10">SAG AM-320-E07</strain>
    </source>
</reference>
<feature type="domain" description="MobA-like NTP transferase" evidence="9">
    <location>
        <begin position="12"/>
        <end position="176"/>
    </location>
</feature>
<evidence type="ECO:0000313" key="10">
    <source>
        <dbReference type="EMBL" id="MFC1572007.1"/>
    </source>
</evidence>
<evidence type="ECO:0000256" key="7">
    <source>
        <dbReference type="ARBA" id="ARBA00023150"/>
    </source>
</evidence>
<evidence type="ECO:0000256" key="3">
    <source>
        <dbReference type="ARBA" id="ARBA00022723"/>
    </source>
</evidence>
<feature type="binding site" evidence="8">
    <location>
        <position position="101"/>
    </location>
    <ligand>
        <name>GTP</name>
        <dbReference type="ChEBI" id="CHEBI:37565"/>
    </ligand>
</feature>
<evidence type="ECO:0000313" key="11">
    <source>
        <dbReference type="Proteomes" id="UP001593833"/>
    </source>
</evidence>
<comment type="similarity">
    <text evidence="8">Belongs to the MobA family.</text>
</comment>
<dbReference type="InterPro" id="IPR029044">
    <property type="entry name" value="Nucleotide-diphossugar_trans"/>
</dbReference>
<gene>
    <name evidence="8" type="primary">mobA</name>
    <name evidence="10" type="ORF">ACFL6M_00250</name>
</gene>
<keyword evidence="2 8" id="KW-0808">Transferase</keyword>
<keyword evidence="1 8" id="KW-0963">Cytoplasm</keyword>
<dbReference type="Gene3D" id="3.90.550.10">
    <property type="entry name" value="Spore Coat Polysaccharide Biosynthesis Protein SpsA, Chain A"/>
    <property type="match status" value="1"/>
</dbReference>
<proteinExistence type="inferred from homology"/>
<keyword evidence="10" id="KW-0548">Nucleotidyltransferase</keyword>
<keyword evidence="11" id="KW-1185">Reference proteome</keyword>
<organism evidence="10 11">
    <name type="scientific">Eiseniibacteriota bacterium</name>
    <dbReference type="NCBI Taxonomy" id="2212470"/>
    <lineage>
        <taxon>Bacteria</taxon>
        <taxon>Candidatus Eiseniibacteriota</taxon>
    </lineage>
</organism>
<dbReference type="Proteomes" id="UP001593833">
    <property type="component" value="Unassembled WGS sequence"/>
</dbReference>
<sequence>MSPSPAPIAVSALLLCGGKSRRFGQEKGLTLFAGEPLAARVLSALDAISTDVWVSANRPDMYAQLGRPIVKDLHPDGGPLAGLHAALLSIRHDLLAVAACDMPFVSVTLFEHMLTLARERDDWDVIVPTQSHASDRAPAERLRYQTLHAIYHRRCLTPIAALLDRGERMILRLYDQVRVREVPEEEWRALPGVDARVFENINTPEDARRLEVPPED</sequence>
<dbReference type="EC" id="2.7.7.77" evidence="8"/>
<comment type="caution">
    <text evidence="8">Lacks conserved residue(s) required for the propagation of feature annotation.</text>
</comment>
<evidence type="ECO:0000259" key="9">
    <source>
        <dbReference type="Pfam" id="PF12804"/>
    </source>
</evidence>
<comment type="cofactor">
    <cofactor evidence="8">
        <name>Mg(2+)</name>
        <dbReference type="ChEBI" id="CHEBI:18420"/>
    </cofactor>
</comment>
<evidence type="ECO:0000256" key="1">
    <source>
        <dbReference type="ARBA" id="ARBA00022490"/>
    </source>
</evidence>
<dbReference type="PANTHER" id="PTHR19136">
    <property type="entry name" value="MOLYBDENUM COFACTOR GUANYLYLTRANSFERASE"/>
    <property type="match status" value="1"/>
</dbReference>
<dbReference type="InterPro" id="IPR025877">
    <property type="entry name" value="MobA-like_NTP_Trfase"/>
</dbReference>
<protein>
    <recommendedName>
        <fullName evidence="8">Probable molybdenum cofactor guanylyltransferase</fullName>
        <shortName evidence="8">MoCo guanylyltransferase</shortName>
        <ecNumber evidence="8">2.7.7.77</ecNumber>
    </recommendedName>
    <alternativeName>
        <fullName evidence="8">GTP:molybdopterin guanylyltransferase</fullName>
    </alternativeName>
    <alternativeName>
        <fullName evidence="8">Mo-MPT guanylyltransferase</fullName>
    </alternativeName>
    <alternativeName>
        <fullName evidence="8">Molybdopterin guanylyltransferase</fullName>
    </alternativeName>
    <alternativeName>
        <fullName evidence="8">Molybdopterin-guanine dinucleotide synthase</fullName>
        <shortName evidence="8">MGD synthase</shortName>
    </alternativeName>
</protein>
<keyword evidence="6 8" id="KW-0342">GTP-binding</keyword>
<dbReference type="InterPro" id="IPR013482">
    <property type="entry name" value="Molybde_CF_guanTrfase"/>
</dbReference>
<comment type="domain">
    <text evidence="8">The N-terminal domain determines nucleotide recognition and specific binding, while the C-terminal domain determines the specific binding to the target protein.</text>
</comment>
<keyword evidence="5 8" id="KW-0460">Magnesium</keyword>
<comment type="subcellular location">
    <subcellularLocation>
        <location evidence="8">Cytoplasm</location>
    </subcellularLocation>
</comment>
<evidence type="ECO:0000256" key="5">
    <source>
        <dbReference type="ARBA" id="ARBA00022842"/>
    </source>
</evidence>
<feature type="binding site" evidence="8">
    <location>
        <position position="27"/>
    </location>
    <ligand>
        <name>GTP</name>
        <dbReference type="ChEBI" id="CHEBI:37565"/>
    </ligand>
</feature>
<evidence type="ECO:0000256" key="4">
    <source>
        <dbReference type="ARBA" id="ARBA00022741"/>
    </source>
</evidence>
<evidence type="ECO:0000256" key="2">
    <source>
        <dbReference type="ARBA" id="ARBA00022679"/>
    </source>
</evidence>
<evidence type="ECO:0000256" key="6">
    <source>
        <dbReference type="ARBA" id="ARBA00023134"/>
    </source>
</evidence>
<keyword evidence="7 8" id="KW-0501">Molybdenum cofactor biosynthesis</keyword>
<dbReference type="GO" id="GO:0016779">
    <property type="term" value="F:nucleotidyltransferase activity"/>
    <property type="evidence" value="ECO:0007669"/>
    <property type="project" value="UniProtKB-KW"/>
</dbReference>
<comment type="catalytic activity">
    <reaction evidence="8">
        <text>Mo-molybdopterin + GTP + H(+) = Mo-molybdopterin guanine dinucleotide + diphosphate</text>
        <dbReference type="Rhea" id="RHEA:34243"/>
        <dbReference type="ChEBI" id="CHEBI:15378"/>
        <dbReference type="ChEBI" id="CHEBI:33019"/>
        <dbReference type="ChEBI" id="CHEBI:37565"/>
        <dbReference type="ChEBI" id="CHEBI:71302"/>
        <dbReference type="ChEBI" id="CHEBI:71310"/>
        <dbReference type="EC" id="2.7.7.77"/>
    </reaction>
</comment>
<keyword evidence="3 8" id="KW-0479">Metal-binding</keyword>
<evidence type="ECO:0000256" key="8">
    <source>
        <dbReference type="HAMAP-Rule" id="MF_00316"/>
    </source>
</evidence>
<dbReference type="HAMAP" id="MF_00316">
    <property type="entry name" value="MobA"/>
    <property type="match status" value="1"/>
</dbReference>
<keyword evidence="4 8" id="KW-0547">Nucleotide-binding</keyword>
<dbReference type="SUPFAM" id="SSF53448">
    <property type="entry name" value="Nucleotide-diphospho-sugar transferases"/>
    <property type="match status" value="1"/>
</dbReference>
<feature type="binding site" evidence="8">
    <location>
        <begin position="15"/>
        <end position="17"/>
    </location>
    <ligand>
        <name>GTP</name>
        <dbReference type="ChEBI" id="CHEBI:37565"/>
    </ligand>
</feature>
<dbReference type="EMBL" id="JBHPKH010000001">
    <property type="protein sequence ID" value="MFC1572007.1"/>
    <property type="molecule type" value="Genomic_DNA"/>
</dbReference>
<comment type="function">
    <text evidence="8">Transfers a GMP moiety from GTP to Mo-molybdopterin (Mo-MPT) cofactor (Moco or molybdenum cofactor) to form Mo-molybdopterin guanine dinucleotide (Mo-MGD) cofactor.</text>
</comment>
<feature type="binding site" evidence="8">
    <location>
        <position position="72"/>
    </location>
    <ligand>
        <name>GTP</name>
        <dbReference type="ChEBI" id="CHEBI:37565"/>
    </ligand>
</feature>